<proteinExistence type="predicted"/>
<dbReference type="GO" id="GO:0034219">
    <property type="term" value="P:carbohydrate transmembrane transport"/>
    <property type="evidence" value="ECO:0007669"/>
    <property type="project" value="InterPro"/>
</dbReference>
<dbReference type="EMBL" id="UGJR01000002">
    <property type="protein sequence ID" value="STR41058.1"/>
    <property type="molecule type" value="Genomic_DNA"/>
</dbReference>
<accession>A0A7H4LY32</accession>
<dbReference type="Pfam" id="PF02264">
    <property type="entry name" value="LamB"/>
    <property type="match status" value="1"/>
</dbReference>
<dbReference type="GO" id="GO:0015288">
    <property type="term" value="F:porin activity"/>
    <property type="evidence" value="ECO:0007669"/>
    <property type="project" value="InterPro"/>
</dbReference>
<sequence length="73" mass="8191">MNLEHKQTLDNGATTRFKVMVADGQTTYNDWTASSSDLNVRQAFVELGNLPTFTGAFKGSTLWGRETLRPRQL</sequence>
<dbReference type="InterPro" id="IPR003192">
    <property type="entry name" value="Porin_LamB"/>
</dbReference>
<dbReference type="Gene3D" id="2.40.170.10">
    <property type="entry name" value="Porin, LamB type"/>
    <property type="match status" value="1"/>
</dbReference>
<dbReference type="SUPFAM" id="SSF56935">
    <property type="entry name" value="Porins"/>
    <property type="match status" value="1"/>
</dbReference>
<protein>
    <submittedName>
        <fullName evidence="1">Maltoporin</fullName>
    </submittedName>
</protein>
<gene>
    <name evidence="1" type="primary">scrY_4</name>
    <name evidence="1" type="ORF">NCTC11694_02233</name>
</gene>
<evidence type="ECO:0000313" key="2">
    <source>
        <dbReference type="Proteomes" id="UP000255050"/>
    </source>
</evidence>
<dbReference type="GO" id="GO:0016020">
    <property type="term" value="C:membrane"/>
    <property type="evidence" value="ECO:0007669"/>
    <property type="project" value="InterPro"/>
</dbReference>
<reference evidence="1 2" key="1">
    <citation type="submission" date="2018-06" db="EMBL/GenBank/DDBJ databases">
        <authorList>
            <consortium name="Pathogen Informatics"/>
            <person name="Doyle S."/>
        </authorList>
    </citation>
    <scope>NUCLEOTIDE SEQUENCE [LARGE SCALE GENOMIC DNA]</scope>
    <source>
        <strain evidence="1 2">NCTC11694</strain>
    </source>
</reference>
<name>A0A7H4LY32_9ENTR</name>
<evidence type="ECO:0000313" key="1">
    <source>
        <dbReference type="EMBL" id="STR41058.1"/>
    </source>
</evidence>
<dbReference type="AlphaFoldDB" id="A0A7H4LY32"/>
<dbReference type="InterPro" id="IPR036998">
    <property type="entry name" value="Porin_LamB_sf"/>
</dbReference>
<comment type="caution">
    <text evidence="1">The sequence shown here is derived from an EMBL/GenBank/DDBJ whole genome shotgun (WGS) entry which is preliminary data.</text>
</comment>
<dbReference type="Proteomes" id="UP000255050">
    <property type="component" value="Unassembled WGS sequence"/>
</dbReference>
<organism evidence="1 2">
    <name type="scientific">Klebsiella michiganensis</name>
    <dbReference type="NCBI Taxonomy" id="1134687"/>
    <lineage>
        <taxon>Bacteria</taxon>
        <taxon>Pseudomonadati</taxon>
        <taxon>Pseudomonadota</taxon>
        <taxon>Gammaproteobacteria</taxon>
        <taxon>Enterobacterales</taxon>
        <taxon>Enterobacteriaceae</taxon>
        <taxon>Klebsiella/Raoultella group</taxon>
        <taxon>Klebsiella</taxon>
    </lineage>
</organism>